<dbReference type="PANTHER" id="PTHR33055">
    <property type="entry name" value="TRANSPOSASE FOR INSERTION SEQUENCE ELEMENT IS1111A"/>
    <property type="match status" value="1"/>
</dbReference>
<comment type="caution">
    <text evidence="2">The sequence shown here is derived from an EMBL/GenBank/DDBJ whole genome shotgun (WGS) entry which is preliminary data.</text>
</comment>
<organism evidence="2 3">
    <name type="scientific">Leptospira borgpetersenii serovar Hardjo-bovis str. Sponselee</name>
    <dbReference type="NCBI Taxonomy" id="1303729"/>
    <lineage>
        <taxon>Bacteria</taxon>
        <taxon>Pseudomonadati</taxon>
        <taxon>Spirochaetota</taxon>
        <taxon>Spirochaetia</taxon>
        <taxon>Leptospirales</taxon>
        <taxon>Leptospiraceae</taxon>
        <taxon>Leptospira</taxon>
    </lineage>
</organism>
<dbReference type="GO" id="GO:0004803">
    <property type="term" value="F:transposase activity"/>
    <property type="evidence" value="ECO:0007669"/>
    <property type="project" value="InterPro"/>
</dbReference>
<evidence type="ECO:0000259" key="1">
    <source>
        <dbReference type="Pfam" id="PF01548"/>
    </source>
</evidence>
<dbReference type="EMBL" id="ANMU01000173">
    <property type="protein sequence ID" value="EMJ77828.1"/>
    <property type="molecule type" value="Genomic_DNA"/>
</dbReference>
<protein>
    <submittedName>
        <fullName evidence="2">Transposase</fullName>
    </submittedName>
</protein>
<reference evidence="2 3" key="1">
    <citation type="submission" date="2013-01" db="EMBL/GenBank/DDBJ databases">
        <authorList>
            <person name="Harkins D.M."/>
            <person name="Durkin A.S."/>
            <person name="Brinkac L.M."/>
            <person name="Haft D.H."/>
            <person name="Selengut J.D."/>
            <person name="Sanka R."/>
            <person name="DePew J."/>
            <person name="Purushe J."/>
            <person name="Galloway R.L."/>
            <person name="Vinetz J.M."/>
            <person name="Sutton G.G."/>
            <person name="Nierman W.C."/>
            <person name="Fouts D.E."/>
        </authorList>
    </citation>
    <scope>NUCLEOTIDE SEQUENCE [LARGE SCALE GENOMIC DNA]</scope>
    <source>
        <strain evidence="2 3">Sponselee CDC</strain>
    </source>
</reference>
<dbReference type="PANTHER" id="PTHR33055:SF15">
    <property type="entry name" value="TRANSPOSASE-RELATED"/>
    <property type="match status" value="1"/>
</dbReference>
<dbReference type="Pfam" id="PF01548">
    <property type="entry name" value="DEDD_Tnp_IS110"/>
    <property type="match status" value="1"/>
</dbReference>
<dbReference type="RefSeq" id="WP_020780736.1">
    <property type="nucleotide sequence ID" value="NZ_ANMU01000173.1"/>
</dbReference>
<dbReference type="GO" id="GO:0003677">
    <property type="term" value="F:DNA binding"/>
    <property type="evidence" value="ECO:0007669"/>
    <property type="project" value="InterPro"/>
</dbReference>
<evidence type="ECO:0000313" key="2">
    <source>
        <dbReference type="EMBL" id="EMJ77828.1"/>
    </source>
</evidence>
<evidence type="ECO:0000313" key="3">
    <source>
        <dbReference type="Proteomes" id="UP000011873"/>
    </source>
</evidence>
<accession>M6BNB0</accession>
<gene>
    <name evidence="2" type="ORF">LEP1GSC016_0758</name>
</gene>
<dbReference type="InterPro" id="IPR047650">
    <property type="entry name" value="Transpos_IS110"/>
</dbReference>
<proteinExistence type="predicted"/>
<dbReference type="InterPro" id="IPR002525">
    <property type="entry name" value="Transp_IS110-like_N"/>
</dbReference>
<dbReference type="AlphaFoldDB" id="M6BNB0"/>
<name>M6BNB0_LEPBO</name>
<feature type="domain" description="Transposase IS110-like N-terminal" evidence="1">
    <location>
        <begin position="7"/>
        <end position="126"/>
    </location>
</feature>
<feature type="non-terminal residue" evidence="2">
    <location>
        <position position="129"/>
    </location>
</feature>
<dbReference type="GO" id="GO:0006313">
    <property type="term" value="P:DNA transposition"/>
    <property type="evidence" value="ECO:0007669"/>
    <property type="project" value="InterPro"/>
</dbReference>
<dbReference type="Proteomes" id="UP000011873">
    <property type="component" value="Unassembled WGS sequence"/>
</dbReference>
<sequence>MKRKVYVGMDVHKETIQIAYLTSNSKEILKEQQIKHNEVQIKKFIKKLKTEWNEIYCCYEAGVTGYPLYRYLKSLGVNCILVAPERSKTNHKIKTDKRDAIKLARLMRSGELESIHVPSEEDEAVRDYL</sequence>